<organism evidence="2 3">
    <name type="scientific">Aeromicrobium wangtongii</name>
    <dbReference type="NCBI Taxonomy" id="2969247"/>
    <lineage>
        <taxon>Bacteria</taxon>
        <taxon>Bacillati</taxon>
        <taxon>Actinomycetota</taxon>
        <taxon>Actinomycetes</taxon>
        <taxon>Propionibacteriales</taxon>
        <taxon>Nocardioidaceae</taxon>
        <taxon>Aeromicrobium</taxon>
    </lineage>
</organism>
<dbReference type="EMBL" id="CP102173">
    <property type="protein sequence ID" value="UUP15069.1"/>
    <property type="molecule type" value="Genomic_DNA"/>
</dbReference>
<protein>
    <submittedName>
        <fullName evidence="2">Uncharacterized protein</fullName>
    </submittedName>
</protein>
<evidence type="ECO:0000256" key="1">
    <source>
        <dbReference type="SAM" id="SignalP"/>
    </source>
</evidence>
<gene>
    <name evidence="2" type="ORF">NQV15_07080</name>
</gene>
<accession>A0ABY5MCY2</accession>
<keyword evidence="3" id="KW-1185">Reference proteome</keyword>
<evidence type="ECO:0000313" key="3">
    <source>
        <dbReference type="Proteomes" id="UP001316184"/>
    </source>
</evidence>
<name>A0ABY5MCY2_9ACTN</name>
<sequence>MRTTARLAATLLTTSIAVAGTATVAAAETTTLKDKASDVLSYTSMKDERGTVLGYAESVASGVDLRSLRVKHTKKSVGVTVKFSSLNGDALPMVSIRLDGRSKPSRFVVVAGEGKARVIDTQETRRCHAPMTVRLGAKGYLNVVVPRSCLGDPRRVKVSAFAATEGLQDDNAPFLTDAVSPTNVHAQHWTKWLKAS</sequence>
<proteinExistence type="predicted"/>
<keyword evidence="1" id="KW-0732">Signal</keyword>
<dbReference type="RefSeq" id="WP_232399121.1">
    <property type="nucleotide sequence ID" value="NZ_CP102173.1"/>
</dbReference>
<reference evidence="2 3" key="1">
    <citation type="submission" date="2022-08" db="EMBL/GenBank/DDBJ databases">
        <title>novel species in genus Aeromicrobium.</title>
        <authorList>
            <person name="Ye L."/>
        </authorList>
    </citation>
    <scope>NUCLEOTIDE SEQUENCE [LARGE SCALE GENOMIC DNA]</scope>
    <source>
        <strain evidence="3">zg-Y1379</strain>
    </source>
</reference>
<feature type="chain" id="PRO_5045228734" evidence="1">
    <location>
        <begin position="20"/>
        <end position="196"/>
    </location>
</feature>
<evidence type="ECO:0000313" key="2">
    <source>
        <dbReference type="EMBL" id="UUP15069.1"/>
    </source>
</evidence>
<feature type="signal peptide" evidence="1">
    <location>
        <begin position="1"/>
        <end position="19"/>
    </location>
</feature>
<dbReference type="Proteomes" id="UP001316184">
    <property type="component" value="Chromosome"/>
</dbReference>